<comment type="similarity">
    <text evidence="1">Belongs to the short-chain dehydrogenases/reductases (SDR) family.</text>
</comment>
<evidence type="ECO:0000256" key="2">
    <source>
        <dbReference type="ARBA" id="ARBA00023002"/>
    </source>
</evidence>
<organism evidence="3 4">
    <name type="scientific">Sesamum alatum</name>
    <dbReference type="NCBI Taxonomy" id="300844"/>
    <lineage>
        <taxon>Eukaryota</taxon>
        <taxon>Viridiplantae</taxon>
        <taxon>Streptophyta</taxon>
        <taxon>Embryophyta</taxon>
        <taxon>Tracheophyta</taxon>
        <taxon>Spermatophyta</taxon>
        <taxon>Magnoliopsida</taxon>
        <taxon>eudicotyledons</taxon>
        <taxon>Gunneridae</taxon>
        <taxon>Pentapetalae</taxon>
        <taxon>asterids</taxon>
        <taxon>lamiids</taxon>
        <taxon>Lamiales</taxon>
        <taxon>Pedaliaceae</taxon>
        <taxon>Sesamum</taxon>
    </lineage>
</organism>
<reference evidence="3" key="2">
    <citation type="journal article" date="2024" name="Plant">
        <title>Genomic evolution and insights into agronomic trait innovations of Sesamum species.</title>
        <authorList>
            <person name="Miao H."/>
            <person name="Wang L."/>
            <person name="Qu L."/>
            <person name="Liu H."/>
            <person name="Sun Y."/>
            <person name="Le M."/>
            <person name="Wang Q."/>
            <person name="Wei S."/>
            <person name="Zheng Y."/>
            <person name="Lin W."/>
            <person name="Duan Y."/>
            <person name="Cao H."/>
            <person name="Xiong S."/>
            <person name="Wang X."/>
            <person name="Wei L."/>
            <person name="Li C."/>
            <person name="Ma Q."/>
            <person name="Ju M."/>
            <person name="Zhao R."/>
            <person name="Li G."/>
            <person name="Mu C."/>
            <person name="Tian Q."/>
            <person name="Mei H."/>
            <person name="Zhang T."/>
            <person name="Gao T."/>
            <person name="Zhang H."/>
        </authorList>
    </citation>
    <scope>NUCLEOTIDE SEQUENCE</scope>
    <source>
        <strain evidence="3">3651</strain>
    </source>
</reference>
<accession>A0AAE1Z396</accession>
<dbReference type="EMBL" id="JACGWO010000001">
    <property type="protein sequence ID" value="KAK4440578.1"/>
    <property type="molecule type" value="Genomic_DNA"/>
</dbReference>
<dbReference type="InterPro" id="IPR002347">
    <property type="entry name" value="SDR_fam"/>
</dbReference>
<name>A0AAE1Z396_9LAMI</name>
<dbReference type="SUPFAM" id="SSF51735">
    <property type="entry name" value="NAD(P)-binding Rossmann-fold domains"/>
    <property type="match status" value="1"/>
</dbReference>
<dbReference type="InterPro" id="IPR020904">
    <property type="entry name" value="Sc_DH/Rdtase_CS"/>
</dbReference>
<comment type="caution">
    <text evidence="3">The sequence shown here is derived from an EMBL/GenBank/DDBJ whole genome shotgun (WGS) entry which is preliminary data.</text>
</comment>
<gene>
    <name evidence="3" type="ORF">Salat_0392700</name>
</gene>
<sequence length="289" mass="30858">MASTSLLSAVAKRLEGKVALITGGAGGLGSVTAKLFHEHGAKVLIADVRDDQGHLLCQNLSPETASFIHCDVTNESDIRKAVETAVSRHGKLDIMFNNAGIVDPLMPDIVNYNQAEFERVLRHNVVGAFLGTKHAARFMKQAKQGSIINTASVCSVISGVATHGYASSKHAVLGLTRNTAVELGHYGIRVNCVSPHVFPSSMSRGFLGRDEDDPMDDVCSVLEGVSLKAEDVAQAVVYLGSDESRCEGSSNIEPSSLIDQKVQNCTPIEPSSSDLLDEKSLLKKICIRS</sequence>
<dbReference type="InterPro" id="IPR036291">
    <property type="entry name" value="NAD(P)-bd_dom_sf"/>
</dbReference>
<dbReference type="PANTHER" id="PTHR43180:SF30">
    <property type="entry name" value="MOMILACTONE A SYNTHASE"/>
    <property type="match status" value="1"/>
</dbReference>
<dbReference type="AlphaFoldDB" id="A0AAE1Z396"/>
<proteinExistence type="inferred from homology"/>
<dbReference type="PANTHER" id="PTHR43180">
    <property type="entry name" value="3-OXOACYL-(ACYL-CARRIER-PROTEIN) REDUCTASE (AFU_ORTHOLOGUE AFUA_6G11210)"/>
    <property type="match status" value="1"/>
</dbReference>
<evidence type="ECO:0000313" key="3">
    <source>
        <dbReference type="EMBL" id="KAK4440578.1"/>
    </source>
</evidence>
<evidence type="ECO:0000313" key="4">
    <source>
        <dbReference type="Proteomes" id="UP001293254"/>
    </source>
</evidence>
<keyword evidence="4" id="KW-1185">Reference proteome</keyword>
<reference evidence="3" key="1">
    <citation type="submission" date="2020-06" db="EMBL/GenBank/DDBJ databases">
        <authorList>
            <person name="Li T."/>
            <person name="Hu X."/>
            <person name="Zhang T."/>
            <person name="Song X."/>
            <person name="Zhang H."/>
            <person name="Dai N."/>
            <person name="Sheng W."/>
            <person name="Hou X."/>
            <person name="Wei L."/>
        </authorList>
    </citation>
    <scope>NUCLEOTIDE SEQUENCE</scope>
    <source>
        <strain evidence="3">3651</strain>
        <tissue evidence="3">Leaf</tissue>
    </source>
</reference>
<dbReference type="PROSITE" id="PS00061">
    <property type="entry name" value="ADH_SHORT"/>
    <property type="match status" value="1"/>
</dbReference>
<protein>
    <submittedName>
        <fullName evidence="3">Secoisolariciresinol dehydrogenase</fullName>
    </submittedName>
</protein>
<evidence type="ECO:0000256" key="1">
    <source>
        <dbReference type="ARBA" id="ARBA00006484"/>
    </source>
</evidence>
<dbReference type="Gene3D" id="3.40.50.720">
    <property type="entry name" value="NAD(P)-binding Rossmann-like Domain"/>
    <property type="match status" value="1"/>
</dbReference>
<dbReference type="PRINTS" id="PR00081">
    <property type="entry name" value="GDHRDH"/>
</dbReference>
<dbReference type="Pfam" id="PF13561">
    <property type="entry name" value="adh_short_C2"/>
    <property type="match status" value="1"/>
</dbReference>
<dbReference type="GO" id="GO:0016616">
    <property type="term" value="F:oxidoreductase activity, acting on the CH-OH group of donors, NAD or NADP as acceptor"/>
    <property type="evidence" value="ECO:0007669"/>
    <property type="project" value="UniProtKB-ARBA"/>
</dbReference>
<dbReference type="PRINTS" id="PR00080">
    <property type="entry name" value="SDRFAMILY"/>
</dbReference>
<dbReference type="FunFam" id="3.40.50.720:FF:000084">
    <property type="entry name" value="Short-chain dehydrogenase reductase"/>
    <property type="match status" value="1"/>
</dbReference>
<dbReference type="Proteomes" id="UP001293254">
    <property type="component" value="Unassembled WGS sequence"/>
</dbReference>
<keyword evidence="2" id="KW-0560">Oxidoreductase</keyword>